<dbReference type="Proteomes" id="UP001626550">
    <property type="component" value="Unassembled WGS sequence"/>
</dbReference>
<proteinExistence type="predicted"/>
<evidence type="ECO:0000313" key="3">
    <source>
        <dbReference type="Proteomes" id="UP001626550"/>
    </source>
</evidence>
<comment type="caution">
    <text evidence="2">The sequence shown here is derived from an EMBL/GenBank/DDBJ whole genome shotgun (WGS) entry which is preliminary data.</text>
</comment>
<sequence length="204" mass="23084">MGVQRQLESIKSAGCEKMQSTYLRMVKELGAKGSAVASGIETMDEWMKNLLTDNGAIRNNFPTPRHQLSRVNFNNLVTLTVRINRGQTVFFEYIGSQRFYTFTSKHFKDYVLIVLDETAQILIEMMTLVVVCVVLSHTLFALCKCKSRNTPSIGITIKEDSIPTRNQDFNPDRTIYPLMIQSDPSACSRQSMSHLCLLPSKSFS</sequence>
<keyword evidence="1" id="KW-1133">Transmembrane helix</keyword>
<reference evidence="2 3" key="1">
    <citation type="submission" date="2024-11" db="EMBL/GenBank/DDBJ databases">
        <title>Adaptive evolution of stress response genes in parasites aligns with host niche diversity.</title>
        <authorList>
            <person name="Hahn C."/>
            <person name="Resl P."/>
        </authorList>
    </citation>
    <scope>NUCLEOTIDE SEQUENCE [LARGE SCALE GENOMIC DNA]</scope>
    <source>
        <strain evidence="2">EGGRZ-B1_66</strain>
        <tissue evidence="2">Body</tissue>
    </source>
</reference>
<accession>A0ABD2PWC2</accession>
<feature type="transmembrane region" description="Helical" evidence="1">
    <location>
        <begin position="121"/>
        <end position="143"/>
    </location>
</feature>
<dbReference type="EMBL" id="JBJKFK010002034">
    <property type="protein sequence ID" value="KAL3311753.1"/>
    <property type="molecule type" value="Genomic_DNA"/>
</dbReference>
<evidence type="ECO:0000256" key="1">
    <source>
        <dbReference type="SAM" id="Phobius"/>
    </source>
</evidence>
<keyword evidence="1" id="KW-0812">Transmembrane</keyword>
<protein>
    <submittedName>
        <fullName evidence="2">Uncharacterized protein</fullName>
    </submittedName>
</protein>
<name>A0ABD2PWC2_9PLAT</name>
<dbReference type="AlphaFoldDB" id="A0ABD2PWC2"/>
<keyword evidence="3" id="KW-1185">Reference proteome</keyword>
<evidence type="ECO:0000313" key="2">
    <source>
        <dbReference type="EMBL" id="KAL3311753.1"/>
    </source>
</evidence>
<keyword evidence="1" id="KW-0472">Membrane</keyword>
<organism evidence="2 3">
    <name type="scientific">Cichlidogyrus casuarinus</name>
    <dbReference type="NCBI Taxonomy" id="1844966"/>
    <lineage>
        <taxon>Eukaryota</taxon>
        <taxon>Metazoa</taxon>
        <taxon>Spiralia</taxon>
        <taxon>Lophotrochozoa</taxon>
        <taxon>Platyhelminthes</taxon>
        <taxon>Monogenea</taxon>
        <taxon>Monopisthocotylea</taxon>
        <taxon>Dactylogyridea</taxon>
        <taxon>Ancyrocephalidae</taxon>
        <taxon>Cichlidogyrus</taxon>
    </lineage>
</organism>
<gene>
    <name evidence="2" type="ORF">Ciccas_009665</name>
</gene>